<reference evidence="2" key="1">
    <citation type="submission" date="2020-08" db="EMBL/GenBank/DDBJ databases">
        <title>Novel species isolated from subtropical streams in China.</title>
        <authorList>
            <person name="Lu H."/>
        </authorList>
    </citation>
    <scope>NUCLEOTIDE SEQUENCE</scope>
    <source>
        <strain evidence="2">LX22W</strain>
    </source>
</reference>
<accession>A0A923HIT9</accession>
<dbReference type="RefSeq" id="WP_186915583.1">
    <property type="nucleotide sequence ID" value="NZ_JACOFZ010000001.1"/>
</dbReference>
<feature type="chain" id="PRO_5038054877" evidence="1">
    <location>
        <begin position="20"/>
        <end position="222"/>
    </location>
</feature>
<keyword evidence="1" id="KW-0732">Signal</keyword>
<name>A0A923HIT9_9BURK</name>
<protein>
    <submittedName>
        <fullName evidence="2">Uncharacterized protein</fullName>
    </submittedName>
</protein>
<dbReference type="Proteomes" id="UP000627446">
    <property type="component" value="Unassembled WGS sequence"/>
</dbReference>
<gene>
    <name evidence="2" type="ORF">H8K36_00550</name>
</gene>
<evidence type="ECO:0000313" key="2">
    <source>
        <dbReference type="EMBL" id="MBC3879852.1"/>
    </source>
</evidence>
<dbReference type="AlphaFoldDB" id="A0A923HIT9"/>
<evidence type="ECO:0000313" key="3">
    <source>
        <dbReference type="Proteomes" id="UP000627446"/>
    </source>
</evidence>
<comment type="caution">
    <text evidence="2">The sequence shown here is derived from an EMBL/GenBank/DDBJ whole genome shotgun (WGS) entry which is preliminary data.</text>
</comment>
<keyword evidence="3" id="KW-1185">Reference proteome</keyword>
<evidence type="ECO:0000256" key="1">
    <source>
        <dbReference type="SAM" id="SignalP"/>
    </source>
</evidence>
<feature type="signal peptide" evidence="1">
    <location>
        <begin position="1"/>
        <end position="19"/>
    </location>
</feature>
<proteinExistence type="predicted"/>
<dbReference type="EMBL" id="JACOFZ010000001">
    <property type="protein sequence ID" value="MBC3879852.1"/>
    <property type="molecule type" value="Genomic_DNA"/>
</dbReference>
<organism evidence="2 3">
    <name type="scientific">Undibacterium nitidum</name>
    <dbReference type="NCBI Taxonomy" id="2762298"/>
    <lineage>
        <taxon>Bacteria</taxon>
        <taxon>Pseudomonadati</taxon>
        <taxon>Pseudomonadota</taxon>
        <taxon>Betaproteobacteria</taxon>
        <taxon>Burkholderiales</taxon>
        <taxon>Oxalobacteraceae</taxon>
        <taxon>Undibacterium</taxon>
    </lineage>
</organism>
<sequence length="222" mass="25523">MKFIFVFLMLGVQFLSASAQNCDRAITWRDASYLKRSTNSGAVSSIAEWRRYRDADWVQIDFDGQVTTMISFKSGLRLLHSKDNSRPIELAEIVMAIESPMWSAGKAMFTNLKTPCQLKEGENTPVSQRDLDLGVARASDSPRFYGNLKRQGMRVTYSIEIQRGKSDDQFDRLYGTWEYDANLQKFSADYDVQGWTIYRGSVRQEQLPLGRELPISEVLRQY</sequence>